<reference evidence="7" key="1">
    <citation type="submission" date="2017-09" db="EMBL/GenBank/DDBJ databases">
        <authorList>
            <person name="Varghese N."/>
            <person name="Submissions S."/>
        </authorList>
    </citation>
    <scope>NUCLEOTIDE SEQUENCE [LARGE SCALE GENOMIC DNA]</scope>
    <source>
        <strain evidence="7">DSM 29961</strain>
    </source>
</reference>
<dbReference type="Pfam" id="PF00288">
    <property type="entry name" value="GHMP_kinases_N"/>
    <property type="match status" value="1"/>
</dbReference>
<evidence type="ECO:0000259" key="4">
    <source>
        <dbReference type="Pfam" id="PF00288"/>
    </source>
</evidence>
<accession>A0A286G3U5</accession>
<evidence type="ECO:0000313" key="7">
    <source>
        <dbReference type="Proteomes" id="UP000219452"/>
    </source>
</evidence>
<keyword evidence="2 6" id="KW-0418">Kinase</keyword>
<dbReference type="InterPro" id="IPR006204">
    <property type="entry name" value="GHMP_kinase_N_dom"/>
</dbReference>
<dbReference type="InterPro" id="IPR020568">
    <property type="entry name" value="Ribosomal_Su5_D2-typ_SF"/>
</dbReference>
<dbReference type="PANTHER" id="PTHR38710">
    <property type="entry name" value="WITH PUTATIVE URIDYL PYROPHOSPHORYLASE-RELATED"/>
    <property type="match status" value="1"/>
</dbReference>
<keyword evidence="1" id="KW-0547">Nucleotide-binding</keyword>
<evidence type="ECO:0000256" key="2">
    <source>
        <dbReference type="ARBA" id="ARBA00022777"/>
    </source>
</evidence>
<dbReference type="SUPFAM" id="SSF54211">
    <property type="entry name" value="Ribosomal protein S5 domain 2-like"/>
    <property type="match status" value="1"/>
</dbReference>
<keyword evidence="7" id="KW-1185">Reference proteome</keyword>
<dbReference type="InterPro" id="IPR013750">
    <property type="entry name" value="GHMP_kinase_C_dom"/>
</dbReference>
<evidence type="ECO:0000256" key="3">
    <source>
        <dbReference type="ARBA" id="ARBA00022840"/>
    </source>
</evidence>
<dbReference type="PANTHER" id="PTHR38710:SF1">
    <property type="entry name" value="WITH PUTATIVE URIDYL PYROPHOSPHORYLASE-RELATED"/>
    <property type="match status" value="1"/>
</dbReference>
<dbReference type="Pfam" id="PF08544">
    <property type="entry name" value="GHMP_kinases_C"/>
    <property type="match status" value="1"/>
</dbReference>
<dbReference type="SUPFAM" id="SSF55060">
    <property type="entry name" value="GHMP Kinase, C-terminal domain"/>
    <property type="match status" value="1"/>
</dbReference>
<feature type="domain" description="GHMP kinase N-terminal" evidence="4">
    <location>
        <begin position="124"/>
        <end position="216"/>
    </location>
</feature>
<sequence length="376" mass="42250">MSDRLINRSLFLLACGRRFLFYDADSFVNLSFNLLASGDKLRYTILLIETRAYARAGLLGNPSDGFFGKTIAITVRNFGASVTLYPSPELHIEPQPQDTNVFRSLHHLRDSVSMLGYHGGVPLLKAAVKKFAEYCESEHIRLPNQNFSIRYNTSIPRQVGLSGSSAIIVATFRALMQFYNVEIPRPILPNLVLATEAEELGITAGLQDRVIQCYEGCVYMDFERETMERQGYGQYEPLDSRLLPKLYIAYNTDLGKQSGRVHNDVRARWLKGEPIVVDTMNAIADVAREGREAMLNQDTKLLNELVNRNFDLRAQIYSISDRNQSLIETARACGASASFTGSGGSIIGLYRDDAMLNRLFVELKKINARVIKPYVV</sequence>
<dbReference type="InterPro" id="IPR053034">
    <property type="entry name" value="Glucuronokinase-like"/>
</dbReference>
<dbReference type="Proteomes" id="UP000219452">
    <property type="component" value="Unassembled WGS sequence"/>
</dbReference>
<evidence type="ECO:0000313" key="6">
    <source>
        <dbReference type="EMBL" id="SOD89896.1"/>
    </source>
</evidence>
<keyword evidence="3" id="KW-0067">ATP-binding</keyword>
<gene>
    <name evidence="6" type="ORF">SAMN06269250_3227</name>
</gene>
<evidence type="ECO:0000256" key="1">
    <source>
        <dbReference type="ARBA" id="ARBA00022741"/>
    </source>
</evidence>
<dbReference type="AlphaFoldDB" id="A0A286G3U5"/>
<dbReference type="InterPro" id="IPR036554">
    <property type="entry name" value="GHMP_kinase_C_sf"/>
</dbReference>
<dbReference type="Gene3D" id="3.30.230.120">
    <property type="match status" value="1"/>
</dbReference>
<dbReference type="EMBL" id="OCNH01000002">
    <property type="protein sequence ID" value="SOD89896.1"/>
    <property type="molecule type" value="Genomic_DNA"/>
</dbReference>
<proteinExistence type="predicted"/>
<dbReference type="PRINTS" id="PR00959">
    <property type="entry name" value="MEVGALKINASE"/>
</dbReference>
<dbReference type="GO" id="GO:0005524">
    <property type="term" value="F:ATP binding"/>
    <property type="evidence" value="ECO:0007669"/>
    <property type="project" value="UniProtKB-KW"/>
</dbReference>
<feature type="domain" description="GHMP kinase C-terminal" evidence="5">
    <location>
        <begin position="292"/>
        <end position="354"/>
    </location>
</feature>
<protein>
    <submittedName>
        <fullName evidence="6">Glucuronokinase</fullName>
    </submittedName>
</protein>
<dbReference type="GO" id="GO:0016301">
    <property type="term" value="F:kinase activity"/>
    <property type="evidence" value="ECO:0007669"/>
    <property type="project" value="UniProtKB-KW"/>
</dbReference>
<name>A0A286G3U5_9BACT</name>
<organism evidence="6 7">
    <name type="scientific">Spirosoma fluviale</name>
    <dbReference type="NCBI Taxonomy" id="1597977"/>
    <lineage>
        <taxon>Bacteria</taxon>
        <taxon>Pseudomonadati</taxon>
        <taxon>Bacteroidota</taxon>
        <taxon>Cytophagia</taxon>
        <taxon>Cytophagales</taxon>
        <taxon>Cytophagaceae</taxon>
        <taxon>Spirosoma</taxon>
    </lineage>
</organism>
<keyword evidence="2 6" id="KW-0808">Transferase</keyword>
<evidence type="ECO:0000259" key="5">
    <source>
        <dbReference type="Pfam" id="PF08544"/>
    </source>
</evidence>